<evidence type="ECO:0000256" key="1">
    <source>
        <dbReference type="ARBA" id="ARBA00022737"/>
    </source>
</evidence>
<evidence type="ECO:0000313" key="4">
    <source>
        <dbReference type="EMBL" id="CAB4034183.1"/>
    </source>
</evidence>
<dbReference type="OrthoDB" id="20872at2759"/>
<dbReference type="Proteomes" id="UP001152795">
    <property type="component" value="Unassembled WGS sequence"/>
</dbReference>
<dbReference type="PANTHER" id="PTHR24198:SF165">
    <property type="entry name" value="ANKYRIN REPEAT-CONTAINING PROTEIN-RELATED"/>
    <property type="match status" value="1"/>
</dbReference>
<accession>A0A7D9LJR8</accession>
<sequence length="509" mass="58340">MYLTERINLLKATWFPARDQCERSVLHVASLNGNTRLVRCLVYSGCPISLKDGIGQTPLTLALHMGHTVTAKVLLDCGASVQIAKVKKEELMIELIEQKIREEEEIINHMKSNFNKPISDESTDMETSSTSKPSNVARKLNINVGDQKNTVLVQGCANQCPDVYECHTPGGGDFHCRGYVNECIARIAGPGGFWHVVENIMKRPTVNPSSFKSKFKDNNYNNNEEALLDYDDGLSIAMIKSFRKSPCFPDASELDQCFKDTKSHNKILIDRFKVWVKQQEEQDAIFKYQSQVVNQLMPITRWYKESVRHGNGHAIEGVWMFCPALFCQMGKINYRDEAFTHIVNATAKWPYAYRLMYQRNKTVNLEGKQGKQLAGDEWVEDYLVRPVKQFTSAQSSFSMVELMSCSVNLLEMNCKMYKAKEAFDIHHTRKHKKPSSLYDQIKVAQFVIKERWFECEQRKDVHQYSWAGKTVKEGQTVPKKCIDALSKGAKKASEEFVPFLHRKFPIEML</sequence>
<keyword evidence="1" id="KW-0677">Repeat</keyword>
<dbReference type="Pfam" id="PF20231">
    <property type="entry name" value="DUF6589"/>
    <property type="match status" value="1"/>
</dbReference>
<dbReference type="SMART" id="SM00248">
    <property type="entry name" value="ANK"/>
    <property type="match status" value="2"/>
</dbReference>
<dbReference type="PANTHER" id="PTHR24198">
    <property type="entry name" value="ANKYRIN REPEAT AND PROTEIN KINASE DOMAIN-CONTAINING PROTEIN"/>
    <property type="match status" value="1"/>
</dbReference>
<dbReference type="InterPro" id="IPR046496">
    <property type="entry name" value="DUF6589"/>
</dbReference>
<proteinExistence type="predicted"/>
<dbReference type="InterPro" id="IPR002110">
    <property type="entry name" value="Ankyrin_rpt"/>
</dbReference>
<dbReference type="Gene3D" id="1.25.40.20">
    <property type="entry name" value="Ankyrin repeat-containing domain"/>
    <property type="match status" value="1"/>
</dbReference>
<dbReference type="EMBL" id="CACRXK020019898">
    <property type="protein sequence ID" value="CAB4034183.1"/>
    <property type="molecule type" value="Genomic_DNA"/>
</dbReference>
<dbReference type="AlphaFoldDB" id="A0A7D9LJR8"/>
<name>A0A7D9LJR8_PARCT</name>
<protein>
    <submittedName>
        <fullName evidence="4">Ankyrin repeat domain-containing</fullName>
    </submittedName>
</protein>
<evidence type="ECO:0000313" key="5">
    <source>
        <dbReference type="Proteomes" id="UP001152795"/>
    </source>
</evidence>
<reference evidence="4" key="1">
    <citation type="submission" date="2020-04" db="EMBL/GenBank/DDBJ databases">
        <authorList>
            <person name="Alioto T."/>
            <person name="Alioto T."/>
            <person name="Gomez Garrido J."/>
        </authorList>
    </citation>
    <scope>NUCLEOTIDE SEQUENCE</scope>
    <source>
        <strain evidence="4">A484AB</strain>
    </source>
</reference>
<organism evidence="4 5">
    <name type="scientific">Paramuricea clavata</name>
    <name type="common">Red gorgonian</name>
    <name type="synonym">Violescent sea-whip</name>
    <dbReference type="NCBI Taxonomy" id="317549"/>
    <lineage>
        <taxon>Eukaryota</taxon>
        <taxon>Metazoa</taxon>
        <taxon>Cnidaria</taxon>
        <taxon>Anthozoa</taxon>
        <taxon>Octocorallia</taxon>
        <taxon>Malacalcyonacea</taxon>
        <taxon>Plexauridae</taxon>
        <taxon>Paramuricea</taxon>
    </lineage>
</organism>
<evidence type="ECO:0000259" key="3">
    <source>
        <dbReference type="Pfam" id="PF20231"/>
    </source>
</evidence>
<comment type="caution">
    <text evidence="4">The sequence shown here is derived from an EMBL/GenBank/DDBJ whole genome shotgun (WGS) entry which is preliminary data.</text>
</comment>
<keyword evidence="5" id="KW-1185">Reference proteome</keyword>
<dbReference type="PROSITE" id="PS50297">
    <property type="entry name" value="ANK_REP_REGION"/>
    <property type="match status" value="1"/>
</dbReference>
<dbReference type="SUPFAM" id="SSF48403">
    <property type="entry name" value="Ankyrin repeat"/>
    <property type="match status" value="1"/>
</dbReference>
<dbReference type="InterPro" id="IPR036770">
    <property type="entry name" value="Ankyrin_rpt-contain_sf"/>
</dbReference>
<feature type="domain" description="DUF6589" evidence="3">
    <location>
        <begin position="278"/>
        <end position="398"/>
    </location>
</feature>
<dbReference type="PROSITE" id="PS50088">
    <property type="entry name" value="ANK_REPEAT"/>
    <property type="match status" value="2"/>
</dbReference>
<gene>
    <name evidence="4" type="ORF">PACLA_8A073447</name>
</gene>
<dbReference type="Pfam" id="PF12796">
    <property type="entry name" value="Ank_2"/>
    <property type="match status" value="1"/>
</dbReference>
<evidence type="ECO:0000256" key="2">
    <source>
        <dbReference type="ARBA" id="ARBA00023043"/>
    </source>
</evidence>
<keyword evidence="2" id="KW-0040">ANK repeat</keyword>